<proteinExistence type="predicted"/>
<dbReference type="Proteomes" id="UP000473658">
    <property type="component" value="Unassembled WGS sequence"/>
</dbReference>
<evidence type="ECO:0000313" key="1">
    <source>
        <dbReference type="EMBL" id="KAA3504566.1"/>
    </source>
</evidence>
<gene>
    <name evidence="1" type="ORF">DXM27_04955</name>
</gene>
<sequence>MDIKDLITAAANAAGAQEPHADISALVEHGKEARQHVWDWHYAGTAERGRLAEKLAASTPEFQRAVAVTENALAEELADSSARRARIRAENPSLFKD</sequence>
<accession>A0AA88F455</accession>
<evidence type="ECO:0000313" key="2">
    <source>
        <dbReference type="Proteomes" id="UP000473658"/>
    </source>
</evidence>
<protein>
    <submittedName>
        <fullName evidence="1">Uncharacterized protein</fullName>
    </submittedName>
</protein>
<comment type="caution">
    <text evidence="1">The sequence shown here is derived from an EMBL/GenBank/DDBJ whole genome shotgun (WGS) entry which is preliminary data.</text>
</comment>
<dbReference type="AlphaFoldDB" id="A0AA88F455"/>
<reference evidence="1 2" key="1">
    <citation type="submission" date="2018-08" db="EMBL/GenBank/DDBJ databases">
        <title>Crown Gall in kiwifruit.</title>
        <authorList>
            <person name="Visnovsky S.B."/>
            <person name="Pitman A.R."/>
        </authorList>
    </citation>
    <scope>NUCLEOTIDE SEQUENCE [LARGE SCALE GENOMIC DNA]</scope>
    <source>
        <strain evidence="1 2">SBV_302_78_2</strain>
    </source>
</reference>
<name>A0AA88F455_RHIRH</name>
<dbReference type="RefSeq" id="WP_149898014.1">
    <property type="nucleotide sequence ID" value="NZ_JAPZAD010000001.1"/>
</dbReference>
<organism evidence="1 2">
    <name type="scientific">Rhizobium rhizogenes</name>
    <name type="common">Agrobacterium rhizogenes</name>
    <dbReference type="NCBI Taxonomy" id="359"/>
    <lineage>
        <taxon>Bacteria</taxon>
        <taxon>Pseudomonadati</taxon>
        <taxon>Pseudomonadota</taxon>
        <taxon>Alphaproteobacteria</taxon>
        <taxon>Hyphomicrobiales</taxon>
        <taxon>Rhizobiaceae</taxon>
        <taxon>Rhizobium/Agrobacterium group</taxon>
        <taxon>Rhizobium</taxon>
    </lineage>
</organism>
<dbReference type="EMBL" id="QRFF01000001">
    <property type="protein sequence ID" value="KAA3504566.1"/>
    <property type="molecule type" value="Genomic_DNA"/>
</dbReference>